<evidence type="ECO:0000313" key="6">
    <source>
        <dbReference type="EMBL" id="KAK9822745.1"/>
    </source>
</evidence>
<dbReference type="GO" id="GO:0005829">
    <property type="term" value="C:cytosol"/>
    <property type="evidence" value="ECO:0007669"/>
    <property type="project" value="TreeGrafter"/>
</dbReference>
<dbReference type="PANTHER" id="PTHR24113">
    <property type="entry name" value="RAN GTPASE-ACTIVATING PROTEIN 1"/>
    <property type="match status" value="1"/>
</dbReference>
<accession>A0AAW1QMU2</accession>
<feature type="region of interest" description="Disordered" evidence="5">
    <location>
        <begin position="123"/>
        <end position="146"/>
    </location>
</feature>
<feature type="region of interest" description="Disordered" evidence="5">
    <location>
        <begin position="155"/>
        <end position="174"/>
    </location>
</feature>
<feature type="region of interest" description="Disordered" evidence="5">
    <location>
        <begin position="1519"/>
        <end position="1543"/>
    </location>
</feature>
<dbReference type="SMART" id="SM00368">
    <property type="entry name" value="LRR_RI"/>
    <property type="match status" value="7"/>
</dbReference>
<feature type="compositionally biased region" description="Basic residues" evidence="5">
    <location>
        <begin position="421"/>
        <end position="438"/>
    </location>
</feature>
<dbReference type="InterPro" id="IPR032675">
    <property type="entry name" value="LRR_dom_sf"/>
</dbReference>
<feature type="compositionally biased region" description="Polar residues" evidence="5">
    <location>
        <begin position="450"/>
        <end position="461"/>
    </location>
</feature>
<dbReference type="GO" id="GO:0005096">
    <property type="term" value="F:GTPase activator activity"/>
    <property type="evidence" value="ECO:0007669"/>
    <property type="project" value="UniProtKB-KW"/>
</dbReference>
<keyword evidence="3" id="KW-0433">Leucine-rich repeat</keyword>
<dbReference type="EMBL" id="JALJOS010000030">
    <property type="protein sequence ID" value="KAK9822745.1"/>
    <property type="molecule type" value="Genomic_DNA"/>
</dbReference>
<comment type="subcellular location">
    <subcellularLocation>
        <location evidence="1">Cytoplasm</location>
        <location evidence="1">Cytoskeleton</location>
        <location evidence="1">Cilium axoneme</location>
    </subcellularLocation>
</comment>
<dbReference type="GO" id="GO:0005930">
    <property type="term" value="C:axoneme"/>
    <property type="evidence" value="ECO:0007669"/>
    <property type="project" value="UniProtKB-SubCell"/>
</dbReference>
<dbReference type="SUPFAM" id="SSF52047">
    <property type="entry name" value="RNI-like"/>
    <property type="match status" value="1"/>
</dbReference>
<evidence type="ECO:0000256" key="4">
    <source>
        <dbReference type="ARBA" id="ARBA00022737"/>
    </source>
</evidence>
<keyword evidence="4" id="KW-0677">Repeat</keyword>
<dbReference type="GO" id="GO:0005634">
    <property type="term" value="C:nucleus"/>
    <property type="evidence" value="ECO:0007669"/>
    <property type="project" value="TreeGrafter"/>
</dbReference>
<name>A0AAW1QMU2_9CHLO</name>
<feature type="compositionally biased region" description="Low complexity" evidence="5">
    <location>
        <begin position="392"/>
        <end position="403"/>
    </location>
</feature>
<protein>
    <recommendedName>
        <fullName evidence="8">Protein NLRC3</fullName>
    </recommendedName>
</protein>
<evidence type="ECO:0000313" key="7">
    <source>
        <dbReference type="Proteomes" id="UP001438707"/>
    </source>
</evidence>
<comment type="caution">
    <text evidence="6">The sequence shown here is derived from an EMBL/GenBank/DDBJ whole genome shotgun (WGS) entry which is preliminary data.</text>
</comment>
<gene>
    <name evidence="6" type="ORF">WJX74_003017</name>
</gene>
<dbReference type="Pfam" id="PF13516">
    <property type="entry name" value="LRR_6"/>
    <property type="match status" value="1"/>
</dbReference>
<feature type="compositionally biased region" description="Polar residues" evidence="5">
    <location>
        <begin position="131"/>
        <end position="145"/>
    </location>
</feature>
<dbReference type="Proteomes" id="UP001438707">
    <property type="component" value="Unassembled WGS sequence"/>
</dbReference>
<dbReference type="Gene3D" id="3.80.10.10">
    <property type="entry name" value="Ribonuclease Inhibitor"/>
    <property type="match status" value="2"/>
</dbReference>
<evidence type="ECO:0000256" key="2">
    <source>
        <dbReference type="ARBA" id="ARBA00022468"/>
    </source>
</evidence>
<organism evidence="6 7">
    <name type="scientific">Apatococcus lobatus</name>
    <dbReference type="NCBI Taxonomy" id="904363"/>
    <lineage>
        <taxon>Eukaryota</taxon>
        <taxon>Viridiplantae</taxon>
        <taxon>Chlorophyta</taxon>
        <taxon>core chlorophytes</taxon>
        <taxon>Trebouxiophyceae</taxon>
        <taxon>Chlorellales</taxon>
        <taxon>Chlorellaceae</taxon>
        <taxon>Apatococcus</taxon>
    </lineage>
</organism>
<evidence type="ECO:0000256" key="1">
    <source>
        <dbReference type="ARBA" id="ARBA00004430"/>
    </source>
</evidence>
<dbReference type="GO" id="GO:0006913">
    <property type="term" value="P:nucleocytoplasmic transport"/>
    <property type="evidence" value="ECO:0007669"/>
    <property type="project" value="TreeGrafter"/>
</dbReference>
<dbReference type="GO" id="GO:0048471">
    <property type="term" value="C:perinuclear region of cytoplasm"/>
    <property type="evidence" value="ECO:0007669"/>
    <property type="project" value="TreeGrafter"/>
</dbReference>
<sequence length="1570" mass="170595">MELPGLRSGRHARRGRHYANLVGADVLSGEHTLRVVPEIDWKKVRKKGWQTRLEEEAVATSVDLQQEVLANDLGGWGALPRPEDQTSYLDAAADPPKLEGASLPGDVPRQPLQTVQSFGLQTRASGVPGSARSTPQSAQGTAHNGANSATSLLRSAASSKLADSKGDSEPETWDLNAGNLAQTVLGLPAFNPTPAQQRRMAEINARMLNVPNLFCATADQKGVMLSLQSLQDAINLRKWGKNDMMLAKRRLHQFAHAPMNWADVRRAVQIRKPTRSQLFTGDMGQLTLTSPRGLGQATQVRSPTRPRRTSLLLNDAKFKSADSKGLVRLPMQDEPLRHDFQQALCQLQPRLPPLTAPPAITALLSDPLEFDNAATPAGGTGGRSRSMSPEDAQQALQAATQAASDSPRLISSLRTPPGGRRGSRSRRASARATPPKHVRMLDGSSCDVPTGTSVSFRSPGTSFRPGLAEADPTALETQASEEEMNKWMPSWAHIFEEASRGFDGEEDVEAAPLARLRSDWQAALVEENGVNLYKERCKTLGIVALSEVIAVLGKESADLSHCYMGALGVHAFAHALACNTIIEELLLRTNGLTDQGLGYIVRALLVAWGNHLPPELLLQDDEETGKQGGRLASLKAASQHSPHASTMLLERQHQAFVADEDGGACGAVNSLTVADNPLTAKGIQEVLYLFDPDIAKHQQLRVLCLEKCGVSDALGVAVAEALVHSLGTLQELSLSQNGLKSRAAQALGALLRTTRSLTHLDLSWNEIKAPGMKHLAGGMLSNRTLKGLSMAWNGLCDEGCFHMADMVAGNAWLEDLDVSHVQMGTAGCIVFSEALRGNTSLKCVLLNGNPLGEAGGWHIMDAVISGSAMPYIRLAGANFFAAGMDQAGKSPITTFIPASPQGYYTLQLEERAQRAIAIMLCQADQASAEDLIRGIMVNGRPAGGTVKRLKWPDRLPNKGRLTLEFTRPKGRHKTLMLNDGKLAAFMPNLRLEHTSNMEKLLLVQLFLTSQLLTESQAKIILQSFSEGEEKLQAALIIFTRLDSNFQLEGLSQRESKRLGGRLGVLGAFRADNPTGHYELSLSSLLERMMARRLADLALSEGDALTWRAIAWEHDWLHSSPGIPSAWHGRIPDKGLLYLDFISGDRPALGKAPLSDAELQGKLRSRNVLGSSLKGQAGWPALPGPQAGTTQLCNLRAMSPDLIVTAEQVKCMLAGIRPGADRVEVVVSLFCRLTDPENLWTIIYSLKGLEQSSVMNRLGLKATFNLKRCSHHFLLDWGNPEHLEVGKKLNELALKMMDVKTWHNTRVFGKKKAMVENTGMMAVLTTESFTPIIEMDILGPDSYEPLGLSEDRFQQMSVAERLDALNRYGSRMENTRLKQMHHYYAGGVGGAGLLQFTPRGTALRPVSSQAINLTSLGSMGDLQAGAMHKATLVHQASTAFEQNGQKPPWTVQWDRTMRQNVALEGRSASPLVDIFLRYTSPGCDRLSLQQLKEAMVAHGHAKAEAQHAEQLARTLVEFRPTDQPAGNPGPAAPQPMDPSRPGYGSLPLLTYDDFEHIWMSASLTGPSLARH</sequence>
<dbReference type="GO" id="GO:0031267">
    <property type="term" value="F:small GTPase binding"/>
    <property type="evidence" value="ECO:0007669"/>
    <property type="project" value="TreeGrafter"/>
</dbReference>
<reference evidence="6 7" key="1">
    <citation type="journal article" date="2024" name="Nat. Commun.">
        <title>Phylogenomics reveals the evolutionary origins of lichenization in chlorophyte algae.</title>
        <authorList>
            <person name="Puginier C."/>
            <person name="Libourel C."/>
            <person name="Otte J."/>
            <person name="Skaloud P."/>
            <person name="Haon M."/>
            <person name="Grisel S."/>
            <person name="Petersen M."/>
            <person name="Berrin J.G."/>
            <person name="Delaux P.M."/>
            <person name="Dal Grande F."/>
            <person name="Keller J."/>
        </authorList>
    </citation>
    <scope>NUCLEOTIDE SEQUENCE [LARGE SCALE GENOMIC DNA]</scope>
    <source>
        <strain evidence="6 7">SAG 2145</strain>
    </source>
</reference>
<keyword evidence="7" id="KW-1185">Reference proteome</keyword>
<evidence type="ECO:0008006" key="8">
    <source>
        <dbReference type="Google" id="ProtNLM"/>
    </source>
</evidence>
<evidence type="ECO:0000256" key="3">
    <source>
        <dbReference type="ARBA" id="ARBA00022614"/>
    </source>
</evidence>
<proteinExistence type="predicted"/>
<dbReference type="PANTHER" id="PTHR24113:SF12">
    <property type="entry name" value="RAN GTPASE-ACTIVATING PROTEIN 1"/>
    <property type="match status" value="1"/>
</dbReference>
<feature type="region of interest" description="Disordered" evidence="5">
    <location>
        <begin position="371"/>
        <end position="468"/>
    </location>
</feature>
<dbReference type="InterPro" id="IPR027038">
    <property type="entry name" value="RanGap"/>
</dbReference>
<keyword evidence="2" id="KW-0343">GTPase activation</keyword>
<evidence type="ECO:0000256" key="5">
    <source>
        <dbReference type="SAM" id="MobiDB-lite"/>
    </source>
</evidence>
<dbReference type="InterPro" id="IPR001611">
    <property type="entry name" value="Leu-rich_rpt"/>
</dbReference>